<evidence type="ECO:0000313" key="1">
    <source>
        <dbReference type="EMBL" id="EDN00327.1"/>
    </source>
</evidence>
<gene>
    <name evidence="1" type="ORF">BACCAP_01660</name>
</gene>
<dbReference type="Proteomes" id="UP000003639">
    <property type="component" value="Unassembled WGS sequence"/>
</dbReference>
<sequence>MHTVFVQQMSHLHCGACTNRKTQAGSSCAFLLEQALCSKRIRSLWETAARAGKSCS</sequence>
<dbReference type="EMBL" id="AAXG02000011">
    <property type="protein sequence ID" value="EDN00327.1"/>
    <property type="molecule type" value="Genomic_DNA"/>
</dbReference>
<proteinExistence type="predicted"/>
<organism evidence="1 2">
    <name type="scientific">Pseudoflavonifractor capillosus ATCC 29799</name>
    <dbReference type="NCBI Taxonomy" id="411467"/>
    <lineage>
        <taxon>Bacteria</taxon>
        <taxon>Bacillati</taxon>
        <taxon>Bacillota</taxon>
        <taxon>Clostridia</taxon>
        <taxon>Eubacteriales</taxon>
        <taxon>Oscillospiraceae</taxon>
        <taxon>Pseudoflavonifractor</taxon>
    </lineage>
</organism>
<name>A6NTX9_9FIRM</name>
<dbReference type="AlphaFoldDB" id="A6NTX9"/>
<comment type="caution">
    <text evidence="1">The sequence shown here is derived from an EMBL/GenBank/DDBJ whole genome shotgun (WGS) entry which is preliminary data.</text>
</comment>
<keyword evidence="2" id="KW-1185">Reference proteome</keyword>
<reference evidence="1 2" key="1">
    <citation type="submission" date="2007-04" db="EMBL/GenBank/DDBJ databases">
        <authorList>
            <person name="Fulton L."/>
            <person name="Clifton S."/>
            <person name="Fulton B."/>
            <person name="Xu J."/>
            <person name="Minx P."/>
            <person name="Pepin K.H."/>
            <person name="Johnson M."/>
            <person name="Thiruvilangam P."/>
            <person name="Bhonagiri V."/>
            <person name="Nash W.E."/>
            <person name="Mardis E.R."/>
            <person name="Wilson R.K."/>
        </authorList>
    </citation>
    <scope>NUCLEOTIDE SEQUENCE [LARGE SCALE GENOMIC DNA]</scope>
    <source>
        <strain evidence="1 2">ATCC 29799</strain>
    </source>
</reference>
<evidence type="ECO:0000313" key="2">
    <source>
        <dbReference type="Proteomes" id="UP000003639"/>
    </source>
</evidence>
<accession>A6NTX9</accession>
<protein>
    <submittedName>
        <fullName evidence="1">Uncharacterized protein</fullName>
    </submittedName>
</protein>
<reference evidence="1 2" key="2">
    <citation type="submission" date="2007-06" db="EMBL/GenBank/DDBJ databases">
        <title>Draft genome sequence of Pseudoflavonifractor capillosus ATCC 29799.</title>
        <authorList>
            <person name="Sudarsanam P."/>
            <person name="Ley R."/>
            <person name="Guruge J."/>
            <person name="Turnbaugh P.J."/>
            <person name="Mahowald M."/>
            <person name="Liep D."/>
            <person name="Gordon J."/>
        </authorList>
    </citation>
    <scope>NUCLEOTIDE SEQUENCE [LARGE SCALE GENOMIC DNA]</scope>
    <source>
        <strain evidence="1 2">ATCC 29799</strain>
    </source>
</reference>